<evidence type="ECO:0000256" key="2">
    <source>
        <dbReference type="SAM" id="MobiDB-lite"/>
    </source>
</evidence>
<dbReference type="InterPro" id="IPR003582">
    <property type="entry name" value="ShKT_dom"/>
</dbReference>
<dbReference type="PANTHER" id="PTHR21724:SF109">
    <property type="entry name" value="SHKT DOMAIN-CONTAINING PROTEIN"/>
    <property type="match status" value="1"/>
</dbReference>
<proteinExistence type="predicted"/>
<dbReference type="Pfam" id="PF01549">
    <property type="entry name" value="ShK"/>
    <property type="match status" value="5"/>
</dbReference>
<dbReference type="EMBL" id="JAUCMV010000004">
    <property type="protein sequence ID" value="KAK0403972.1"/>
    <property type="molecule type" value="Genomic_DNA"/>
</dbReference>
<gene>
    <name evidence="5" type="ORF">QR680_017217</name>
</gene>
<feature type="disulfide bond" evidence="1">
    <location>
        <begin position="179"/>
        <end position="213"/>
    </location>
</feature>
<keyword evidence="1" id="KW-1015">Disulfide bond</keyword>
<feature type="domain" description="ShKT" evidence="4">
    <location>
        <begin position="138"/>
        <end position="175"/>
    </location>
</feature>
<dbReference type="PANTHER" id="PTHR21724">
    <property type="entry name" value="SHKT DOMAIN-CONTAINING PROTEIN"/>
    <property type="match status" value="1"/>
</dbReference>
<dbReference type="Gene3D" id="1.10.10.1870">
    <property type="entry name" value="ShTK domain-like"/>
    <property type="match status" value="1"/>
</dbReference>
<organism evidence="5 6">
    <name type="scientific">Steinernema hermaphroditum</name>
    <dbReference type="NCBI Taxonomy" id="289476"/>
    <lineage>
        <taxon>Eukaryota</taxon>
        <taxon>Metazoa</taxon>
        <taxon>Ecdysozoa</taxon>
        <taxon>Nematoda</taxon>
        <taxon>Chromadorea</taxon>
        <taxon>Rhabditida</taxon>
        <taxon>Tylenchina</taxon>
        <taxon>Panagrolaimomorpha</taxon>
        <taxon>Strongyloidoidea</taxon>
        <taxon>Steinernematidae</taxon>
        <taxon>Steinernema</taxon>
    </lineage>
</organism>
<feature type="domain" description="ShKT" evidence="4">
    <location>
        <begin position="179"/>
        <end position="213"/>
    </location>
</feature>
<feature type="domain" description="ShKT" evidence="4">
    <location>
        <begin position="277"/>
        <end position="313"/>
    </location>
</feature>
<feature type="signal peptide" evidence="3">
    <location>
        <begin position="1"/>
        <end position="18"/>
    </location>
</feature>
<feature type="region of interest" description="Disordered" evidence="2">
    <location>
        <begin position="21"/>
        <end position="55"/>
    </location>
</feature>
<dbReference type="PROSITE" id="PS51670">
    <property type="entry name" value="SHKT"/>
    <property type="match status" value="4"/>
</dbReference>
<keyword evidence="6" id="KW-1185">Reference proteome</keyword>
<evidence type="ECO:0000313" key="5">
    <source>
        <dbReference type="EMBL" id="KAK0403972.1"/>
    </source>
</evidence>
<protein>
    <recommendedName>
        <fullName evidence="4">ShKT domain-containing protein</fullName>
    </recommendedName>
</protein>
<evidence type="ECO:0000256" key="1">
    <source>
        <dbReference type="PROSITE-ProRule" id="PRU01005"/>
    </source>
</evidence>
<dbReference type="Gene3D" id="1.10.10.1940">
    <property type="match status" value="3"/>
</dbReference>
<accession>A0AA39HDS8</accession>
<comment type="caution">
    <text evidence="5">The sequence shown here is derived from an EMBL/GenBank/DDBJ whole genome shotgun (WGS) entry which is preliminary data.</text>
</comment>
<keyword evidence="3" id="KW-0732">Signal</keyword>
<feature type="chain" id="PRO_5041392862" description="ShKT domain-containing protein" evidence="3">
    <location>
        <begin position="19"/>
        <end position="313"/>
    </location>
</feature>
<dbReference type="SMART" id="SM00254">
    <property type="entry name" value="ShKT"/>
    <property type="match status" value="5"/>
</dbReference>
<sequence>MVSTRVLCLLILVASAAAQDNGNQNDLTQNGGGQNGGTQNEPDQNGAQGQGNGVTTTTTVASGGVSICADSSGNLTPASTACSNVIADAACAAVFTPIAGTDASRDPKCMSSDTYYQNLAKQCMKTCGMCCTMPNYSCTDKPNFDCEKVRPNCNTTNQVLRDMIAQSCPLTCGLCSGSCVDKSPLCALTVKDCRDASRYEAMKEECPATCGFCSPSGGSPSDCQDSADYAPMCVRNVHLCGDSRYRDFFLRKCRKTCNLCSVQPPQKPIRVGPNGICADSNVNCDIWKRNGFCESTFYSADVKKQCAYSCNLC</sequence>
<evidence type="ECO:0000259" key="4">
    <source>
        <dbReference type="PROSITE" id="PS51670"/>
    </source>
</evidence>
<dbReference type="AlphaFoldDB" id="A0AA39HDS8"/>
<comment type="caution">
    <text evidence="1">Lacks conserved residue(s) required for the propagation of feature annotation.</text>
</comment>
<name>A0AA39HDS8_9BILA</name>
<evidence type="ECO:0000313" key="6">
    <source>
        <dbReference type="Proteomes" id="UP001175271"/>
    </source>
</evidence>
<evidence type="ECO:0000256" key="3">
    <source>
        <dbReference type="SAM" id="SignalP"/>
    </source>
</evidence>
<reference evidence="5" key="1">
    <citation type="submission" date="2023-06" db="EMBL/GenBank/DDBJ databases">
        <title>Genomic analysis of the entomopathogenic nematode Steinernema hermaphroditum.</title>
        <authorList>
            <person name="Schwarz E.M."/>
            <person name="Heppert J.K."/>
            <person name="Baniya A."/>
            <person name="Schwartz H.T."/>
            <person name="Tan C.-H."/>
            <person name="Antoshechkin I."/>
            <person name="Sternberg P.W."/>
            <person name="Goodrich-Blair H."/>
            <person name="Dillman A.R."/>
        </authorList>
    </citation>
    <scope>NUCLEOTIDE SEQUENCE</scope>
    <source>
        <strain evidence="5">PS9179</strain>
        <tissue evidence="5">Whole animal</tissue>
    </source>
</reference>
<feature type="domain" description="ShKT" evidence="4">
    <location>
        <begin position="223"/>
        <end position="260"/>
    </location>
</feature>
<dbReference type="Proteomes" id="UP001175271">
    <property type="component" value="Unassembled WGS sequence"/>
</dbReference>
<feature type="compositionally biased region" description="Low complexity" evidence="2">
    <location>
        <begin position="37"/>
        <end position="55"/>
    </location>
</feature>